<dbReference type="Gene3D" id="3.30.1370.60">
    <property type="entry name" value="Hypothetical oxidoreductase yiak, domain 2"/>
    <property type="match status" value="1"/>
</dbReference>
<dbReference type="Gene3D" id="1.10.1530.10">
    <property type="match status" value="1"/>
</dbReference>
<sequence length="361" mass="37371">MPFSFDALVGFTASLFTAYDVPAEHAETTARRLVEADFRGRAGHGLIRVVPYLDRIAAGGINVRPDLRVRSETPVAAQVDADNGLGQVAVTRAAEIAAEKALAAGVAVVGTVRSNHAGAAGLYPLMLAERGLVGLYFAVANANGMPPWGGREPLLGTNPVAVAIPAAGGHPYLLDIATTAASHGAIKVARLAGEPLPVGWLVDAEGAPITDPHRADEGLLVPIGGHKGSGLTMAIGLLAGVLNGAAFGRAVVDHRVDTVTPTNTGQLLVAFRVDLFRPLAEVLADLTGHLDELRAADPLRGDAVRLPGDRAARAWQHHRAHGYDPEPTVLAGLVERGRRLGVPPLPGYDDVPAPAGEGGVR</sequence>
<reference evidence="4 5" key="1">
    <citation type="submission" date="2021-01" db="EMBL/GenBank/DDBJ databases">
        <title>Whole genome shotgun sequence of Plantactinospora mayteni NBRC 109088.</title>
        <authorList>
            <person name="Komaki H."/>
            <person name="Tamura T."/>
        </authorList>
    </citation>
    <scope>NUCLEOTIDE SEQUENCE [LARGE SCALE GENOMIC DNA]</scope>
    <source>
        <strain evidence="4 5">NBRC 109088</strain>
    </source>
</reference>
<dbReference type="SUPFAM" id="SSF89733">
    <property type="entry name" value="L-sulfolactate dehydrogenase-like"/>
    <property type="match status" value="1"/>
</dbReference>
<evidence type="ECO:0000313" key="5">
    <source>
        <dbReference type="Proteomes" id="UP000621500"/>
    </source>
</evidence>
<comment type="caution">
    <text evidence="4">The sequence shown here is derived from an EMBL/GenBank/DDBJ whole genome shotgun (WGS) entry which is preliminary data.</text>
</comment>
<comment type="similarity">
    <text evidence="1">Belongs to the LDH2/MDH2 oxidoreductase family.</text>
</comment>
<accession>A0ABQ4F1K8</accession>
<dbReference type="InterPro" id="IPR003767">
    <property type="entry name" value="Malate/L-lactate_DH-like"/>
</dbReference>
<dbReference type="EMBL" id="BONX01000057">
    <property type="protein sequence ID" value="GIH00730.1"/>
    <property type="molecule type" value="Genomic_DNA"/>
</dbReference>
<dbReference type="InterPro" id="IPR036111">
    <property type="entry name" value="Mal/L-sulfo/L-lacto_DH-like_sf"/>
</dbReference>
<dbReference type="PANTHER" id="PTHR11091">
    <property type="entry name" value="OXIDOREDUCTASE-RELATED"/>
    <property type="match status" value="1"/>
</dbReference>
<keyword evidence="5" id="KW-1185">Reference proteome</keyword>
<dbReference type="RefSeq" id="WP_203862026.1">
    <property type="nucleotide sequence ID" value="NZ_BAAAZQ010000030.1"/>
</dbReference>
<evidence type="ECO:0000256" key="1">
    <source>
        <dbReference type="ARBA" id="ARBA00006056"/>
    </source>
</evidence>
<proteinExistence type="inferred from homology"/>
<evidence type="ECO:0000256" key="3">
    <source>
        <dbReference type="SAM" id="MobiDB-lite"/>
    </source>
</evidence>
<dbReference type="InterPro" id="IPR043144">
    <property type="entry name" value="Mal/L-sulf/L-lact_DH-like_ah"/>
</dbReference>
<protein>
    <submittedName>
        <fullName evidence="4">Lactate dehydrogenase</fullName>
    </submittedName>
</protein>
<gene>
    <name evidence="4" type="ORF">Pma05_73020</name>
</gene>
<dbReference type="InterPro" id="IPR043143">
    <property type="entry name" value="Mal/L-sulf/L-lact_DH-like_NADP"/>
</dbReference>
<keyword evidence="2" id="KW-0560">Oxidoreductase</keyword>
<name>A0ABQ4F1K8_9ACTN</name>
<dbReference type="Pfam" id="PF02615">
    <property type="entry name" value="Ldh_2"/>
    <property type="match status" value="1"/>
</dbReference>
<dbReference type="Proteomes" id="UP000621500">
    <property type="component" value="Unassembled WGS sequence"/>
</dbReference>
<evidence type="ECO:0000313" key="4">
    <source>
        <dbReference type="EMBL" id="GIH00730.1"/>
    </source>
</evidence>
<evidence type="ECO:0000256" key="2">
    <source>
        <dbReference type="ARBA" id="ARBA00023002"/>
    </source>
</evidence>
<feature type="region of interest" description="Disordered" evidence="3">
    <location>
        <begin position="341"/>
        <end position="361"/>
    </location>
</feature>
<organism evidence="4 5">
    <name type="scientific">Plantactinospora mayteni</name>
    <dbReference type="NCBI Taxonomy" id="566021"/>
    <lineage>
        <taxon>Bacteria</taxon>
        <taxon>Bacillati</taxon>
        <taxon>Actinomycetota</taxon>
        <taxon>Actinomycetes</taxon>
        <taxon>Micromonosporales</taxon>
        <taxon>Micromonosporaceae</taxon>
        <taxon>Plantactinospora</taxon>
    </lineage>
</organism>
<dbReference type="PANTHER" id="PTHR11091:SF0">
    <property type="entry name" value="MALATE DEHYDROGENASE"/>
    <property type="match status" value="1"/>
</dbReference>